<proteinExistence type="predicted"/>
<evidence type="ECO:0000313" key="5">
    <source>
        <dbReference type="EMBL" id="MFC3321034.1"/>
    </source>
</evidence>
<evidence type="ECO:0000256" key="1">
    <source>
        <dbReference type="ARBA" id="ARBA00023015"/>
    </source>
</evidence>
<dbReference type="SUPFAM" id="SSF46689">
    <property type="entry name" value="Homeodomain-like"/>
    <property type="match status" value="2"/>
</dbReference>
<keyword evidence="6" id="KW-1185">Reference proteome</keyword>
<feature type="domain" description="HTH araC/xylS-type" evidence="4">
    <location>
        <begin position="187"/>
        <end position="285"/>
    </location>
</feature>
<gene>
    <name evidence="5" type="ORF">ACFOJ9_04445</name>
</gene>
<dbReference type="InterPro" id="IPR018062">
    <property type="entry name" value="HTH_AraC-typ_CS"/>
</dbReference>
<dbReference type="SMART" id="SM00342">
    <property type="entry name" value="HTH_ARAC"/>
    <property type="match status" value="1"/>
</dbReference>
<dbReference type="CDD" id="cd06997">
    <property type="entry name" value="cupin_MelR-like_N"/>
    <property type="match status" value="1"/>
</dbReference>
<dbReference type="PANTHER" id="PTHR43280">
    <property type="entry name" value="ARAC-FAMILY TRANSCRIPTIONAL REGULATOR"/>
    <property type="match status" value="1"/>
</dbReference>
<dbReference type="InterPro" id="IPR018060">
    <property type="entry name" value="HTH_AraC"/>
</dbReference>
<dbReference type="PRINTS" id="PR00032">
    <property type="entry name" value="HTHARAC"/>
</dbReference>
<dbReference type="InterPro" id="IPR013096">
    <property type="entry name" value="Cupin_2"/>
</dbReference>
<dbReference type="InterPro" id="IPR020449">
    <property type="entry name" value="Tscrpt_reg_AraC-type_HTH"/>
</dbReference>
<keyword evidence="3" id="KW-0804">Transcription</keyword>
<evidence type="ECO:0000256" key="3">
    <source>
        <dbReference type="ARBA" id="ARBA00023163"/>
    </source>
</evidence>
<dbReference type="Pfam" id="PF12833">
    <property type="entry name" value="HTH_18"/>
    <property type="match status" value="1"/>
</dbReference>
<organism evidence="5 6">
    <name type="scientific">Mesorhizobium cantuariense</name>
    <dbReference type="NCBI Taxonomy" id="1300275"/>
    <lineage>
        <taxon>Bacteria</taxon>
        <taxon>Pseudomonadati</taxon>
        <taxon>Pseudomonadota</taxon>
        <taxon>Alphaproteobacteria</taxon>
        <taxon>Hyphomicrobiales</taxon>
        <taxon>Phyllobacteriaceae</taxon>
        <taxon>Mesorhizobium</taxon>
    </lineage>
</organism>
<dbReference type="EMBL" id="JBHRVD010000001">
    <property type="protein sequence ID" value="MFC3321034.1"/>
    <property type="molecule type" value="Genomic_DNA"/>
</dbReference>
<name>A0ABV7MIM6_9HYPH</name>
<dbReference type="PROSITE" id="PS01124">
    <property type="entry name" value="HTH_ARAC_FAMILY_2"/>
    <property type="match status" value="1"/>
</dbReference>
<evidence type="ECO:0000259" key="4">
    <source>
        <dbReference type="PROSITE" id="PS01124"/>
    </source>
</evidence>
<keyword evidence="2" id="KW-0238">DNA-binding</keyword>
<evidence type="ECO:0000313" key="6">
    <source>
        <dbReference type="Proteomes" id="UP001595648"/>
    </source>
</evidence>
<keyword evidence="1" id="KW-0805">Transcription regulation</keyword>
<dbReference type="SUPFAM" id="SSF51182">
    <property type="entry name" value="RmlC-like cupins"/>
    <property type="match status" value="1"/>
</dbReference>
<dbReference type="InterPro" id="IPR011051">
    <property type="entry name" value="RmlC_Cupin_sf"/>
</dbReference>
<protein>
    <submittedName>
        <fullName evidence="5">Helix-turn-helix domain-containing protein</fullName>
    </submittedName>
</protein>
<dbReference type="InterPro" id="IPR009057">
    <property type="entry name" value="Homeodomain-like_sf"/>
</dbReference>
<reference evidence="6" key="1">
    <citation type="journal article" date="2019" name="Int. J. Syst. Evol. Microbiol.">
        <title>The Global Catalogue of Microorganisms (GCM) 10K type strain sequencing project: providing services to taxonomists for standard genome sequencing and annotation.</title>
        <authorList>
            <consortium name="The Broad Institute Genomics Platform"/>
            <consortium name="The Broad Institute Genome Sequencing Center for Infectious Disease"/>
            <person name="Wu L."/>
            <person name="Ma J."/>
        </authorList>
    </citation>
    <scope>NUCLEOTIDE SEQUENCE [LARGE SCALE GENOMIC DNA]</scope>
    <source>
        <strain evidence="6">ICMP 19515</strain>
    </source>
</reference>
<dbReference type="PANTHER" id="PTHR43280:SF27">
    <property type="entry name" value="TRANSCRIPTIONAL REGULATOR MTLR"/>
    <property type="match status" value="1"/>
</dbReference>
<dbReference type="Gene3D" id="1.10.10.60">
    <property type="entry name" value="Homeodomain-like"/>
    <property type="match status" value="2"/>
</dbReference>
<dbReference type="PROSITE" id="PS00041">
    <property type="entry name" value="HTH_ARAC_FAMILY_1"/>
    <property type="match status" value="1"/>
</dbReference>
<accession>A0ABV7MIM6</accession>
<dbReference type="Proteomes" id="UP001595648">
    <property type="component" value="Unassembled WGS sequence"/>
</dbReference>
<dbReference type="Pfam" id="PF07883">
    <property type="entry name" value="Cupin_2"/>
    <property type="match status" value="1"/>
</dbReference>
<dbReference type="Gene3D" id="2.60.120.10">
    <property type="entry name" value="Jelly Rolls"/>
    <property type="match status" value="1"/>
</dbReference>
<sequence>MPERPFYQPGASSVEGLPLALQMFHNHPLVMLKPHWHAQVEVNFIVRGSVHYRMNEHEIALSAGEMCLFWGGLPHQMDDLSDDAIYAGAHLPLVHFFRLHLPTDVRHRLMTGATLVTGATDPADHHNFERWNRYFRSKDPAMTEHAVNELLLRLERVRFEPYRLVPETAPGQETGSPFDQQSSRNVGRMCDFIAENFLYDIDCVNIAAAADIHPKYAMSLFKKSTGMTLNEYVNLLRLSYAQALLMHQDANVLRVAMDSGFGSLSAFNKSFRKLAGMSPSDFRRGVTGVR</sequence>
<comment type="caution">
    <text evidence="5">The sequence shown here is derived from an EMBL/GenBank/DDBJ whole genome shotgun (WGS) entry which is preliminary data.</text>
</comment>
<dbReference type="RefSeq" id="WP_378977062.1">
    <property type="nucleotide sequence ID" value="NZ_JBHRVD010000001.1"/>
</dbReference>
<evidence type="ECO:0000256" key="2">
    <source>
        <dbReference type="ARBA" id="ARBA00023125"/>
    </source>
</evidence>
<dbReference type="InterPro" id="IPR014710">
    <property type="entry name" value="RmlC-like_jellyroll"/>
</dbReference>